<dbReference type="Gene3D" id="2.120.10.80">
    <property type="entry name" value="Kelch-type beta propeller"/>
    <property type="match status" value="2"/>
</dbReference>
<keyword evidence="2" id="KW-1185">Reference proteome</keyword>
<dbReference type="EMBL" id="CP059736">
    <property type="protein sequence ID" value="WDE02728.1"/>
    <property type="molecule type" value="Genomic_DNA"/>
</dbReference>
<dbReference type="Pfam" id="PF24681">
    <property type="entry name" value="Kelch_KLHDC2_KLHL20_DRC7"/>
    <property type="match status" value="1"/>
</dbReference>
<evidence type="ECO:0000313" key="2">
    <source>
        <dbReference type="Proteomes" id="UP000032568"/>
    </source>
</evidence>
<protein>
    <submittedName>
        <fullName evidence="1">Galactose oxidase</fullName>
    </submittedName>
</protein>
<dbReference type="Proteomes" id="UP000032568">
    <property type="component" value="Chromosome pTact"/>
</dbReference>
<organism evidence="1 2">
    <name type="scientific">Thalassomonas actiniarum</name>
    <dbReference type="NCBI Taxonomy" id="485447"/>
    <lineage>
        <taxon>Bacteria</taxon>
        <taxon>Pseudomonadati</taxon>
        <taxon>Pseudomonadota</taxon>
        <taxon>Gammaproteobacteria</taxon>
        <taxon>Alteromonadales</taxon>
        <taxon>Colwelliaceae</taxon>
        <taxon>Thalassomonas</taxon>
    </lineage>
</organism>
<dbReference type="PANTHER" id="PTHR45632">
    <property type="entry name" value="LD33804P"/>
    <property type="match status" value="1"/>
</dbReference>
<accession>A0AAF0C6K3</accession>
<evidence type="ECO:0000313" key="1">
    <source>
        <dbReference type="EMBL" id="WDE02728.1"/>
    </source>
</evidence>
<dbReference type="InterPro" id="IPR015915">
    <property type="entry name" value="Kelch-typ_b-propeller"/>
</dbReference>
<proteinExistence type="predicted"/>
<dbReference type="AlphaFoldDB" id="A0AAF0C6K3"/>
<name>A0AAF0C6K3_9GAMM</name>
<reference evidence="1 2" key="1">
    <citation type="journal article" date="2015" name="Genome Announc.">
        <title>Draft Genome Sequences of Marine Isolates of Thalassomonas viridans and Thalassomonas actiniarum.</title>
        <authorList>
            <person name="Olonade I."/>
            <person name="van Zyl L.J."/>
            <person name="Trindade M."/>
        </authorList>
    </citation>
    <scope>NUCLEOTIDE SEQUENCE [LARGE SCALE GENOMIC DNA]</scope>
    <source>
        <strain evidence="1 2">A5K-106</strain>
    </source>
</reference>
<reference evidence="1 2" key="2">
    <citation type="journal article" date="2022" name="Mar. Drugs">
        <title>Bioassay-Guided Fractionation Leads to the Detection of Cholic Acid Generated by the Rare Thalassomonas sp.</title>
        <authorList>
            <person name="Pheiffer F."/>
            <person name="Schneider Y.K."/>
            <person name="Hansen E.H."/>
            <person name="Andersen J.H."/>
            <person name="Isaksson J."/>
            <person name="Busche T."/>
            <person name="R C."/>
            <person name="Kalinowski J."/>
            <person name="Zyl L.V."/>
            <person name="Trindade M."/>
        </authorList>
    </citation>
    <scope>NUCLEOTIDE SEQUENCE [LARGE SCALE GENOMIC DNA]</scope>
    <source>
        <strain evidence="1 2">A5K-106</strain>
    </source>
</reference>
<sequence length="349" mass="38164">MLLSLALLSGAVGANTLPPLPEPVSNNAVAKVETEDSRYLLSFMGLGPGKDHLAVHNKVWALKLGQKQWQEKKPVPGSIEPVGRLAAVAVGVGRFAYLFGGYTVEKSGHEVSSPDVYRYDVQTDSYQRLAPMPVPVDDSVALVYQNRYIYLVSGWHNDGNVNLVQVYDIEENRWQQASPFLGMPVFGQAAGISGNTILVCDGVAVVAHLNKRRSYKGIAQCLKGVIDPKKPAKIDWRVIKHPTGKGRYRMAATSVGGDIVFIGGSTNPYNYNGIGYDGRASAATDAIWLFNGENDRWQTLKSGDKTMDHRGLLELDGKLITLGGMDNNQQVLNKVTVHMTSLEQFRANH</sequence>
<dbReference type="KEGG" id="tact:SG35_030305"/>
<gene>
    <name evidence="1" type="ORF">SG35_030305</name>
</gene>
<dbReference type="SUPFAM" id="SSF117281">
    <property type="entry name" value="Kelch motif"/>
    <property type="match status" value="1"/>
</dbReference>